<evidence type="ECO:0000313" key="1">
    <source>
        <dbReference type="EMBL" id="QUF04745.1"/>
    </source>
</evidence>
<dbReference type="AlphaFoldDB" id="A0AA45L7T3"/>
<dbReference type="EMBL" id="CP073249">
    <property type="protein sequence ID" value="QUF04745.1"/>
    <property type="molecule type" value="Genomic_DNA"/>
</dbReference>
<name>A0AA45L7T3_9PSEU</name>
<sequence length="197" mass="21140">MNLYHQEKNRLFILENICSPVVCTYLPTGQADRFDQALATGQRTWSPDEALAKDRRHLTSPSPLTTGRLTPGGVIVLGHRGPNSRTSKNGWSAATLRRVALGVVTAVDHDACGLSVRFTGFFHAQDLPGVHLGEAVMEALRLSANSWGRPVTAAAWPTLGLLARLVAHHPDLPDRPGPAHEELVALIAGRAVAALAQ</sequence>
<organism evidence="1 2">
    <name type="scientific">Actinosynnema pretiosum subsp. pretiosum</name>
    <dbReference type="NCBI Taxonomy" id="103721"/>
    <lineage>
        <taxon>Bacteria</taxon>
        <taxon>Bacillati</taxon>
        <taxon>Actinomycetota</taxon>
        <taxon>Actinomycetes</taxon>
        <taxon>Pseudonocardiales</taxon>
        <taxon>Pseudonocardiaceae</taxon>
        <taxon>Actinosynnema</taxon>
    </lineage>
</organism>
<protein>
    <submittedName>
        <fullName evidence="1">Uncharacterized protein</fullName>
    </submittedName>
</protein>
<reference evidence="1" key="1">
    <citation type="submission" date="2021-04" db="EMBL/GenBank/DDBJ databases">
        <title>Genomic sequence of Actinosynnema pretiosum subsp. pretiosum ATCC 31280 (C-14919).</title>
        <authorList>
            <person name="Bai L."/>
            <person name="Wang X."/>
            <person name="Xiao Y."/>
        </authorList>
    </citation>
    <scope>NUCLEOTIDE SEQUENCE</scope>
    <source>
        <strain evidence="1">ATCC 31280</strain>
    </source>
</reference>
<proteinExistence type="predicted"/>
<accession>A0AA45L7T3</accession>
<dbReference type="Proteomes" id="UP000677152">
    <property type="component" value="Chromosome"/>
</dbReference>
<gene>
    <name evidence="1" type="ORF">KCV87_00950</name>
</gene>
<evidence type="ECO:0000313" key="2">
    <source>
        <dbReference type="Proteomes" id="UP000677152"/>
    </source>
</evidence>